<name>A0A2M8KPU8_9BACT</name>
<evidence type="ECO:0000259" key="1">
    <source>
        <dbReference type="PROSITE" id="PS51384"/>
    </source>
</evidence>
<reference evidence="3" key="1">
    <citation type="submission" date="2017-09" db="EMBL/GenBank/DDBJ databases">
        <title>Depth-based differentiation of microbial function through sediment-hosted aquifers and enrichment of novel symbionts in the deep terrestrial subsurface.</title>
        <authorList>
            <person name="Probst A.J."/>
            <person name="Ladd B."/>
            <person name="Jarett J.K."/>
            <person name="Geller-Mcgrath D.E."/>
            <person name="Sieber C.M.K."/>
            <person name="Emerson J.B."/>
            <person name="Anantharaman K."/>
            <person name="Thomas B.C."/>
            <person name="Malmstrom R."/>
            <person name="Stieglmeier M."/>
            <person name="Klingl A."/>
            <person name="Woyke T."/>
            <person name="Ryan C.M."/>
            <person name="Banfield J.F."/>
        </authorList>
    </citation>
    <scope>NUCLEOTIDE SEQUENCE [LARGE SCALE GENOMIC DNA]</scope>
</reference>
<dbReference type="Gene3D" id="3.40.50.80">
    <property type="entry name" value="Nucleotide-binding domain of ferredoxin-NADP reductase (FNR) module"/>
    <property type="match status" value="1"/>
</dbReference>
<accession>A0A2M8KPU8</accession>
<dbReference type="CDD" id="cd00322">
    <property type="entry name" value="FNR_like"/>
    <property type="match status" value="1"/>
</dbReference>
<dbReference type="InterPro" id="IPR050415">
    <property type="entry name" value="MRET"/>
</dbReference>
<dbReference type="PROSITE" id="PS51384">
    <property type="entry name" value="FAD_FR"/>
    <property type="match status" value="1"/>
</dbReference>
<dbReference type="InterPro" id="IPR008333">
    <property type="entry name" value="Cbr1-like_FAD-bd_dom"/>
</dbReference>
<dbReference type="InterPro" id="IPR001709">
    <property type="entry name" value="Flavoprot_Pyr_Nucl_cyt_Rdtase"/>
</dbReference>
<dbReference type="SUPFAM" id="SSF63380">
    <property type="entry name" value="Riboflavin synthase domain-like"/>
    <property type="match status" value="1"/>
</dbReference>
<dbReference type="Gene3D" id="2.40.30.10">
    <property type="entry name" value="Translation factors"/>
    <property type="match status" value="1"/>
</dbReference>
<dbReference type="Pfam" id="PF00175">
    <property type="entry name" value="NAD_binding_1"/>
    <property type="match status" value="1"/>
</dbReference>
<dbReference type="AlphaFoldDB" id="A0A2M8KPU8"/>
<gene>
    <name evidence="2" type="ORF">COU87_01855</name>
</gene>
<comment type="caution">
    <text evidence="2">The sequence shown here is derived from an EMBL/GenBank/DDBJ whole genome shotgun (WGS) entry which is preliminary data.</text>
</comment>
<dbReference type="PRINTS" id="PR00410">
    <property type="entry name" value="PHEHYDRXLASE"/>
</dbReference>
<proteinExistence type="predicted"/>
<dbReference type="GO" id="GO:0016491">
    <property type="term" value="F:oxidoreductase activity"/>
    <property type="evidence" value="ECO:0007669"/>
    <property type="project" value="InterPro"/>
</dbReference>
<evidence type="ECO:0000313" key="2">
    <source>
        <dbReference type="EMBL" id="PJE61940.1"/>
    </source>
</evidence>
<dbReference type="SUPFAM" id="SSF52343">
    <property type="entry name" value="Ferredoxin reductase-like, C-terminal NADP-linked domain"/>
    <property type="match status" value="1"/>
</dbReference>
<dbReference type="EMBL" id="PFEC01000034">
    <property type="protein sequence ID" value="PJE61940.1"/>
    <property type="molecule type" value="Genomic_DNA"/>
</dbReference>
<organism evidence="2 3">
    <name type="scientific">Candidatus Roizmanbacteria bacterium CG10_big_fil_rev_8_21_14_0_10_39_12</name>
    <dbReference type="NCBI Taxonomy" id="1974852"/>
    <lineage>
        <taxon>Bacteria</taxon>
        <taxon>Candidatus Roizmaniibacteriota</taxon>
    </lineage>
</organism>
<dbReference type="InterPro" id="IPR001433">
    <property type="entry name" value="OxRdtase_FAD/NAD-bd"/>
</dbReference>
<dbReference type="PANTHER" id="PTHR47354">
    <property type="entry name" value="NADH OXIDOREDUCTASE HCR"/>
    <property type="match status" value="1"/>
</dbReference>
<dbReference type="InterPro" id="IPR039261">
    <property type="entry name" value="FNR_nucleotide-bd"/>
</dbReference>
<evidence type="ECO:0000313" key="3">
    <source>
        <dbReference type="Proteomes" id="UP000230222"/>
    </source>
</evidence>
<dbReference type="PANTHER" id="PTHR47354:SF5">
    <property type="entry name" value="PROTEIN RFBI"/>
    <property type="match status" value="1"/>
</dbReference>
<dbReference type="Pfam" id="PF00970">
    <property type="entry name" value="FAD_binding_6"/>
    <property type="match status" value="1"/>
</dbReference>
<dbReference type="PRINTS" id="PR00371">
    <property type="entry name" value="FPNCR"/>
</dbReference>
<protein>
    <recommendedName>
        <fullName evidence="1">FAD-binding FR-type domain-containing protein</fullName>
    </recommendedName>
</protein>
<dbReference type="InterPro" id="IPR017938">
    <property type="entry name" value="Riboflavin_synthase-like_b-brl"/>
</dbReference>
<dbReference type="Proteomes" id="UP000230222">
    <property type="component" value="Unassembled WGS sequence"/>
</dbReference>
<sequence>MLITYTAILKTKKEIAPRVFHLQFSYPTDVNWSYQSGQYMIFHLPSLENEHPVCRLYSIASAPSQKNSLDFIIEIVPGGIGSSYIENMNEGDSITMQGPAGIFTLKTSDRDIVMLATGTGIAPMYSMIQEISNSKNQNPNIYLFWGLKYGKDIYLKQELDKLADENPNFQYSICLSREEKNIDDARCLKGRVTKGLENLTTDDLRPTTDFDYYLCGSPHVVESLRSDLEAKCVPKNQVYFEKFT</sequence>
<dbReference type="InterPro" id="IPR017927">
    <property type="entry name" value="FAD-bd_FR_type"/>
</dbReference>
<feature type="domain" description="FAD-binding FR-type" evidence="1">
    <location>
        <begin position="2"/>
        <end position="106"/>
    </location>
</feature>